<evidence type="ECO:0000313" key="2">
    <source>
        <dbReference type="EMBL" id="GAA0875019.1"/>
    </source>
</evidence>
<dbReference type="InterPro" id="IPR050708">
    <property type="entry name" value="T6SS_VgrG/RHS"/>
</dbReference>
<proteinExistence type="predicted"/>
<sequence>MIFVTLNFGFSQNEKSFSEKLEGIQTSSKELTKSASTDESSIGQSGEMTTTIPLLTITSRTLSFPIQLNYRSGITTDQKSGPVGLGWQMPIGSITRDYGAYEPDYSSGLHEAEMRNFHSPTNTQLKGKFVSTGGAIVDPNCHTKVLAFDAIERVEGRVMPLSDKYHVEVPGMLSNTFFNGASMNNSNNYGWVLEEQENWRINESYKTFEISQEFSRINEINLVHNATTNRPLLNSSYAAAIVVPPYVKNAYFWHPTPNGDYFSPQDSQRVVRYEDFDSFTITDDNGIRYVFGRPLRGQKFIFSNDPYWSNHEGSCSNSANGSFWKIDFIAEWLLTAILSPDYIDLNENGIPDKNDEGDWIRFEYTSPTKVEDGFLSGSGVPSSQTVPRHREWSSFSQTDKASSLMRERAYLQKIITPVQEVDFTISKRFDVDHDFFTKPLNRYMNDFYFADKSMTSQGTPEDYDIFYPVETMKYDTIRSSSLLIDKTNYLSENLKTNTVVLEYADKGSTNELAVSSYLIRSNNNEEKTDGNGVTLGSPYKSTNFDIEEYKSTSEKRGKTTLLGVSFLDGEENEATKTDYQFEYAYNPSFDEFHKREIVRSYFFPSTRQGHPSATITTEPFQRALTPLGSYEEVLTGTDGLSTTTTIHSSVFAYDFLISFPFKEYTLNGSWHKNYIEQTLQPVNDAYGYFFVENCDICPQAWTLTSIKYPTGGIVSFEYEKGSFDQQADQLNWSFKPDQIPVVHNYNLLANKLSSEQYQAYQQGYIPPEVVIPPLYAAYEVSLPDSYGIRLKKKRINDLINPEVTKEFIYGTGHFTSLPSAYLQNYLQGFNQFIIRENFRWRSFPWYSSPSNSFASLALTAYSDIALDDYRSTHFYEKIETHNTDQSFIRRNYGSTIGTEIDYPEFSVFAFHMGYEGAQLVNKPRLTLAGDNVNRIPITIRSEEFFEGGETTPYKSIHYTYLRIIDTHPWQLDVDYTAGVTHLNELMLWNNQFPIHRYFGEGYIWYTSDTIPDSLYLPLLPESKMSYQRWATSKTLLKRKRTNYKGIITQTDYEYDDAHRISKAEISGSGIALPLITHTTYLHANTTLLANMVNLPVSTTQYLGAIAPENTLSAKAITYEFNHRAPKIKNTFVYKTDNVNPVTGTFTLVPFDYNSTNNPGWQIDQKDIYKYNRAKSAVSHRNNQLFGKTVFGYGLNLIKASFLHPDNSFDATYTGFEDMEGRWYIDEWENTDYLEEKWLMKPYYGWTFVPAVSTWKSVNPCTGQSGTQMNTQPGPGGSGTMPDPSPTKGGNYITVNDISNIEIGSEVEVRLQGSSLSNPNPYSWTLSTTVSNIFVNNQYPQRMVDFYYENGSYHPIWGDSGYEYTVCFSDPIEYPGSTHPWKSEYHNGQVSNEDAYHTINFTTVKVRSRLGHAISSTYAHTGKYSYKLPTKREANAEFRQTPVRPVRIHDYNLIPTECNTIGEPGGSVTFSSPPDYCFRNYEASVWLKYDYDLPKIGLPSDPMVPKSADTNADAIYVRGAVTTVDNGGNIKIICDVYNSTHTTLMEQFVFYPEDVSNGWKQYTIPIDAIPVTSGTWIDVYVVNEINQVGVGLKNYKSVFADDLLVYPKDAKYSYITFDKFGNETFVANNNDVFSYQRYDPKGRVISTYDVYGKLSSKISYSENAPLPSEQNHVTERIWVDNGMFNEKRYYLDGFGKTKQVMISDPDRGLRLVSESNVFDSQGRISRSYKPYVLQGASFENSYDPDFATRTNELYSSPNHFANAFIRADYENRPEEVLTSVSLPRMSFEGIISSTQHDFVTLTTITNPYTNESYVAGELIVHELQHPDGQTVRTYMDALGKVVLEEHRIGYNHFQNTDGSVDFTSSSPDLYAKTWFTYTADGKLTGIYDPNGKTTTFRYNSIGESIGTVSPDKGRTNFNYDKYGQLRFIKSEKDIVASSTNPYHTDQLKYFKYDKWGREIESGMVMSAEYNPNIDPNNLPFPSGDIFNNVSDIDNQDFPSTTLPLVQQHIARDYDGTRDQFNSDALKREYNFSGHILNPSTYVYQAVHTDMDVFHYLADGQPAKIEYSRSGLNDPYTYEFLYNSMHKLIGKSFIHPTNPGYNFTWNTQLDRFGRTSQNSVQHISGNVLTGKYYYDFLGNLLMQGIGGTGSGTNPHIDYVSYKQNIRGETTARLSNSLKIGLNYSPGGNITAQLWQNSHFDQVTDMNLYFYTYDKMNRLIGADYLNGSYDSDPFSFFNEINGSFPDDFTCVPSGTIMDQEMKPYFEHFDQNINDGKLVEFSRKAITSLKILSQLYIQNGVSYSYMTGEEQNIFLGKVIDRTKVEQAEIYNFEYVMADKEADTVHLLAIKDTPLTPQLLKYSNILLSNVSLVEMSQCEPNAATTAYGFLPDFSSPQLINNSTPYDVAVWYTENGNIGQLNRNNETGGKTEQTYTYGMSTNYLNQVDWLAPQQAPVSYNYQYDPVGNLTTDLKNGVSEIAYTHYRDLPVSITNNSGTKNYRYSANGVRTVKENSSYDIEYYLDDVILDNFGNVKSYKTPEGYVTPFFFDGEVNMEHYYHVTDWLGTIRGVIDQNGTLLNATDHYPYGMRMPGRSFISDAEGNRYQFTGHEHDGETGYDYHGARYYNSELGKYMSIDPLAAKFPAWSPYNYVLGNPVMYIDPDGRAPQDWVLKDNGTIYWDNNANDQASTKEGETYLGKELTFVFNSYIDADLWDGPMGSTPAGDKLTSTITLRASENDKGEITGISASYASVIGKTPVGKARAFYPGKGGSNQRRDAEQTMNADGTLNSFKIVFEQHASVSPEEESGMRLMGYKIVDVSQKLVLAQNKNYLWVGSYTNIFPSATLSVNGHQLMHYAQPSFKETHQAPIKGTWLPPYYEYDFRYYPSKFFKR</sequence>
<evidence type="ECO:0000256" key="1">
    <source>
        <dbReference type="SAM" id="MobiDB-lite"/>
    </source>
</evidence>
<feature type="compositionally biased region" description="Polar residues" evidence="1">
    <location>
        <begin position="1261"/>
        <end position="1272"/>
    </location>
</feature>
<dbReference type="InterPro" id="IPR022385">
    <property type="entry name" value="Rhs_assc_core"/>
</dbReference>
<dbReference type="InterPro" id="IPR006530">
    <property type="entry name" value="YD"/>
</dbReference>
<dbReference type="PANTHER" id="PTHR32305">
    <property type="match status" value="1"/>
</dbReference>
<dbReference type="NCBIfam" id="TIGR03696">
    <property type="entry name" value="Rhs_assc_core"/>
    <property type="match status" value="1"/>
</dbReference>
<protein>
    <recommendedName>
        <fullName evidence="4">RHS repeat-associated core domain-containing protein</fullName>
    </recommendedName>
</protein>
<reference evidence="3" key="1">
    <citation type="journal article" date="2019" name="Int. J. Syst. Evol. Microbiol.">
        <title>The Global Catalogue of Microorganisms (GCM) 10K type strain sequencing project: providing services to taxonomists for standard genome sequencing and annotation.</title>
        <authorList>
            <consortium name="The Broad Institute Genomics Platform"/>
            <consortium name="The Broad Institute Genome Sequencing Center for Infectious Disease"/>
            <person name="Wu L."/>
            <person name="Ma J."/>
        </authorList>
    </citation>
    <scope>NUCLEOTIDE SEQUENCE [LARGE SCALE GENOMIC DNA]</scope>
    <source>
        <strain evidence="3">JCM 16083</strain>
    </source>
</reference>
<dbReference type="Proteomes" id="UP001501126">
    <property type="component" value="Unassembled WGS sequence"/>
</dbReference>
<dbReference type="InterPro" id="IPR031325">
    <property type="entry name" value="RHS_repeat"/>
</dbReference>
<accession>A0ABP3Y4F2</accession>
<evidence type="ECO:0008006" key="4">
    <source>
        <dbReference type="Google" id="ProtNLM"/>
    </source>
</evidence>
<keyword evidence="3" id="KW-1185">Reference proteome</keyword>
<evidence type="ECO:0000313" key="3">
    <source>
        <dbReference type="Proteomes" id="UP001501126"/>
    </source>
</evidence>
<organism evidence="2 3">
    <name type="scientific">Wandonia haliotis</name>
    <dbReference type="NCBI Taxonomy" id="574963"/>
    <lineage>
        <taxon>Bacteria</taxon>
        <taxon>Pseudomonadati</taxon>
        <taxon>Bacteroidota</taxon>
        <taxon>Flavobacteriia</taxon>
        <taxon>Flavobacteriales</taxon>
        <taxon>Crocinitomicaceae</taxon>
        <taxon>Wandonia</taxon>
    </lineage>
</organism>
<comment type="caution">
    <text evidence="2">The sequence shown here is derived from an EMBL/GenBank/DDBJ whole genome shotgun (WGS) entry which is preliminary data.</text>
</comment>
<feature type="region of interest" description="Disordered" evidence="1">
    <location>
        <begin position="1261"/>
        <end position="1289"/>
    </location>
</feature>
<dbReference type="PANTHER" id="PTHR32305:SF15">
    <property type="entry name" value="PROTEIN RHSA-RELATED"/>
    <property type="match status" value="1"/>
</dbReference>
<name>A0ABP3Y4F2_9FLAO</name>
<dbReference type="NCBIfam" id="TIGR01643">
    <property type="entry name" value="YD_repeat_2x"/>
    <property type="match status" value="1"/>
</dbReference>
<dbReference type="EMBL" id="BAAAFH010000007">
    <property type="protein sequence ID" value="GAA0875019.1"/>
    <property type="molecule type" value="Genomic_DNA"/>
</dbReference>
<dbReference type="Pfam" id="PF05593">
    <property type="entry name" value="RHS_repeat"/>
    <property type="match status" value="1"/>
</dbReference>
<dbReference type="Gene3D" id="2.180.10.10">
    <property type="entry name" value="RHS repeat-associated core"/>
    <property type="match status" value="3"/>
</dbReference>
<gene>
    <name evidence="2" type="ORF">GCM10009118_14270</name>
</gene>